<feature type="compositionally biased region" description="Basic and acidic residues" evidence="1">
    <location>
        <begin position="19"/>
        <end position="30"/>
    </location>
</feature>
<reference evidence="2 3" key="1">
    <citation type="submission" date="2013-12" db="EMBL/GenBank/DDBJ databases">
        <title>Complete genome sequence of Rhizobium etli bv. mimosae IE4771.</title>
        <authorList>
            <person name="Bustos P."/>
            <person name="Santamaria R.I."/>
            <person name="Lozano L."/>
            <person name="Ormeno-Orrillo E."/>
            <person name="Rogel M.A."/>
            <person name="Romero D."/>
            <person name="Cevallos M.A."/>
            <person name="Martinez-Romero E."/>
            <person name="Gonzalez V."/>
        </authorList>
    </citation>
    <scope>NUCLEOTIDE SEQUENCE [LARGE SCALE GENOMIC DNA]</scope>
    <source>
        <strain evidence="2 3">IE4771</strain>
    </source>
</reference>
<evidence type="ECO:0000313" key="3">
    <source>
        <dbReference type="Proteomes" id="UP000027180"/>
    </source>
</evidence>
<dbReference type="KEGG" id="rei:IE4771_CH04433"/>
<dbReference type="AlphaFoldDB" id="A0A060I2R3"/>
<evidence type="ECO:0000313" key="2">
    <source>
        <dbReference type="EMBL" id="AIC29478.1"/>
    </source>
</evidence>
<organism evidence="2 3">
    <name type="scientific">Rhizobium etli bv. mimosae str. IE4771</name>
    <dbReference type="NCBI Taxonomy" id="1432050"/>
    <lineage>
        <taxon>Bacteria</taxon>
        <taxon>Pseudomonadati</taxon>
        <taxon>Pseudomonadota</taxon>
        <taxon>Alphaproteobacteria</taxon>
        <taxon>Hyphomicrobiales</taxon>
        <taxon>Rhizobiaceae</taxon>
        <taxon>Rhizobium/Agrobacterium group</taxon>
        <taxon>Rhizobium</taxon>
    </lineage>
</organism>
<sequence>MRGKARRIASSCPQPSRGESGRPETSDGFRRRFGLGFGRNRNGNIHPGNPCPVIASGNGVFVSNHGDSFSAVALKRFSTGVKVFARTAARRKGAVVRTAWERTVLVRSSRLDISTDAHEHAEEGVGHDLRWRPPQTAAKFPSSGARDARDRAPPPLD</sequence>
<dbReference type="Proteomes" id="UP000027180">
    <property type="component" value="Chromosome"/>
</dbReference>
<dbReference type="HOGENOM" id="CLU_1676442_0_0_5"/>
<feature type="compositionally biased region" description="Basic and acidic residues" evidence="1">
    <location>
        <begin position="117"/>
        <end position="131"/>
    </location>
</feature>
<name>A0A060I2R3_RHIET</name>
<feature type="region of interest" description="Disordered" evidence="1">
    <location>
        <begin position="1"/>
        <end position="33"/>
    </location>
</feature>
<feature type="compositionally biased region" description="Basic and acidic residues" evidence="1">
    <location>
        <begin position="146"/>
        <end position="157"/>
    </location>
</feature>
<evidence type="ECO:0000256" key="1">
    <source>
        <dbReference type="SAM" id="MobiDB-lite"/>
    </source>
</evidence>
<gene>
    <name evidence="2" type="ORF">IE4771_CH04433</name>
</gene>
<protein>
    <submittedName>
        <fullName evidence="2">Uncharacterized protein</fullName>
    </submittedName>
</protein>
<accession>A0A060I2R3</accession>
<feature type="region of interest" description="Disordered" evidence="1">
    <location>
        <begin position="117"/>
        <end position="157"/>
    </location>
</feature>
<dbReference type="EMBL" id="CP006986">
    <property type="protein sequence ID" value="AIC29478.1"/>
    <property type="molecule type" value="Genomic_DNA"/>
</dbReference>
<proteinExistence type="predicted"/>